<proteinExistence type="predicted"/>
<gene>
    <name evidence="2" type="ORF">C1SCF055_LOCUS9903</name>
</gene>
<feature type="region of interest" description="Disordered" evidence="1">
    <location>
        <begin position="64"/>
        <end position="175"/>
    </location>
</feature>
<reference evidence="3 4" key="2">
    <citation type="submission" date="2024-05" db="EMBL/GenBank/DDBJ databases">
        <authorList>
            <person name="Chen Y."/>
            <person name="Shah S."/>
            <person name="Dougan E. K."/>
            <person name="Thang M."/>
            <person name="Chan C."/>
        </authorList>
    </citation>
    <scope>NUCLEOTIDE SEQUENCE [LARGE SCALE GENOMIC DNA]</scope>
</reference>
<name>A0A9P1C115_9DINO</name>
<protein>
    <submittedName>
        <fullName evidence="2">Uncharacterized protein</fullName>
    </submittedName>
</protein>
<feature type="compositionally biased region" description="Basic and acidic residues" evidence="1">
    <location>
        <begin position="1"/>
        <end position="22"/>
    </location>
</feature>
<accession>A0A9P1C115</accession>
<keyword evidence="4" id="KW-1185">Reference proteome</keyword>
<dbReference type="Proteomes" id="UP001152797">
    <property type="component" value="Unassembled WGS sequence"/>
</dbReference>
<feature type="compositionally biased region" description="Polar residues" evidence="1">
    <location>
        <begin position="141"/>
        <end position="155"/>
    </location>
</feature>
<dbReference type="EMBL" id="CAMXCT020000690">
    <property type="protein sequence ID" value="CAL1135553.1"/>
    <property type="molecule type" value="Genomic_DNA"/>
</dbReference>
<reference evidence="2" key="1">
    <citation type="submission" date="2022-10" db="EMBL/GenBank/DDBJ databases">
        <authorList>
            <person name="Chen Y."/>
            <person name="Dougan E. K."/>
            <person name="Chan C."/>
            <person name="Rhodes N."/>
            <person name="Thang M."/>
        </authorList>
    </citation>
    <scope>NUCLEOTIDE SEQUENCE</scope>
</reference>
<comment type="caution">
    <text evidence="2">The sequence shown here is derived from an EMBL/GenBank/DDBJ whole genome shotgun (WGS) entry which is preliminary data.</text>
</comment>
<evidence type="ECO:0000313" key="2">
    <source>
        <dbReference type="EMBL" id="CAI3982178.1"/>
    </source>
</evidence>
<feature type="compositionally biased region" description="Acidic residues" evidence="1">
    <location>
        <begin position="72"/>
        <end position="87"/>
    </location>
</feature>
<feature type="non-terminal residue" evidence="2">
    <location>
        <position position="175"/>
    </location>
</feature>
<dbReference type="EMBL" id="CAMXCT010000690">
    <property type="protein sequence ID" value="CAI3982178.1"/>
    <property type="molecule type" value="Genomic_DNA"/>
</dbReference>
<evidence type="ECO:0000256" key="1">
    <source>
        <dbReference type="SAM" id="MobiDB-lite"/>
    </source>
</evidence>
<organism evidence="2">
    <name type="scientific">Cladocopium goreaui</name>
    <dbReference type="NCBI Taxonomy" id="2562237"/>
    <lineage>
        <taxon>Eukaryota</taxon>
        <taxon>Sar</taxon>
        <taxon>Alveolata</taxon>
        <taxon>Dinophyceae</taxon>
        <taxon>Suessiales</taxon>
        <taxon>Symbiodiniaceae</taxon>
        <taxon>Cladocopium</taxon>
    </lineage>
</organism>
<dbReference type="EMBL" id="CAMXCT030000690">
    <property type="protein sequence ID" value="CAL4769490.1"/>
    <property type="molecule type" value="Genomic_DNA"/>
</dbReference>
<dbReference type="AlphaFoldDB" id="A0A9P1C115"/>
<feature type="compositionally biased region" description="Low complexity" evidence="1">
    <location>
        <begin position="108"/>
        <end position="122"/>
    </location>
</feature>
<feature type="region of interest" description="Disordered" evidence="1">
    <location>
        <begin position="1"/>
        <end position="30"/>
    </location>
</feature>
<sequence>EGRSPFIFKADEESNKKGRPNIDDISDTEAASDFTIRDTLSRSCSSLEEEQEKSLAELRALAMADASGFNPEQDDTLPMDSQPVEDDAGFHSKEPAACEVVDVDGDQPDSAAAGPAGPQPDAVMALLQLVKAKISTHEQSRGSTEPTPATASVPSKDSKELVPEQLDALAPAATP</sequence>
<feature type="non-terminal residue" evidence="2">
    <location>
        <position position="1"/>
    </location>
</feature>
<evidence type="ECO:0000313" key="3">
    <source>
        <dbReference type="EMBL" id="CAL4769490.1"/>
    </source>
</evidence>
<evidence type="ECO:0000313" key="4">
    <source>
        <dbReference type="Proteomes" id="UP001152797"/>
    </source>
</evidence>